<dbReference type="InterPro" id="IPR050109">
    <property type="entry name" value="HTH-type_TetR-like_transc_reg"/>
</dbReference>
<dbReference type="InterPro" id="IPR036271">
    <property type="entry name" value="Tet_transcr_reg_TetR-rel_C_sf"/>
</dbReference>
<dbReference type="Pfam" id="PF13977">
    <property type="entry name" value="TetR_C_6"/>
    <property type="match status" value="1"/>
</dbReference>
<evidence type="ECO:0000256" key="1">
    <source>
        <dbReference type="ARBA" id="ARBA00022491"/>
    </source>
</evidence>
<dbReference type="GO" id="GO:0003700">
    <property type="term" value="F:DNA-binding transcription factor activity"/>
    <property type="evidence" value="ECO:0007669"/>
    <property type="project" value="TreeGrafter"/>
</dbReference>
<evidence type="ECO:0000256" key="4">
    <source>
        <dbReference type="ARBA" id="ARBA00023163"/>
    </source>
</evidence>
<evidence type="ECO:0000313" key="7">
    <source>
        <dbReference type="EMBL" id="MBB4681995.1"/>
    </source>
</evidence>
<comment type="caution">
    <text evidence="7">The sequence shown here is derived from an EMBL/GenBank/DDBJ whole genome shotgun (WGS) entry which is preliminary data.</text>
</comment>
<proteinExistence type="predicted"/>
<keyword evidence="1" id="KW-0678">Repressor</keyword>
<dbReference type="RefSeq" id="WP_185008967.1">
    <property type="nucleotide sequence ID" value="NZ_BAAAUI010000034.1"/>
</dbReference>
<dbReference type="PRINTS" id="PR00455">
    <property type="entry name" value="HTHTETR"/>
</dbReference>
<accession>A0A7W7FYD8</accession>
<evidence type="ECO:0000256" key="3">
    <source>
        <dbReference type="ARBA" id="ARBA00023125"/>
    </source>
</evidence>
<dbReference type="AlphaFoldDB" id="A0A7W7FYD8"/>
<name>A0A7W7FYD8_9PSEU</name>
<dbReference type="SUPFAM" id="SSF48498">
    <property type="entry name" value="Tetracyclin repressor-like, C-terminal domain"/>
    <property type="match status" value="1"/>
</dbReference>
<dbReference type="PROSITE" id="PS50977">
    <property type="entry name" value="HTH_TETR_2"/>
    <property type="match status" value="1"/>
</dbReference>
<dbReference type="PANTHER" id="PTHR30055">
    <property type="entry name" value="HTH-TYPE TRANSCRIPTIONAL REGULATOR RUTR"/>
    <property type="match status" value="1"/>
</dbReference>
<dbReference type="PANTHER" id="PTHR30055:SF219">
    <property type="entry name" value="TRANSCRIPTIONAL REGULATORY PROTEIN"/>
    <property type="match status" value="1"/>
</dbReference>
<evidence type="ECO:0000313" key="8">
    <source>
        <dbReference type="Proteomes" id="UP000533598"/>
    </source>
</evidence>
<evidence type="ECO:0000256" key="2">
    <source>
        <dbReference type="ARBA" id="ARBA00023015"/>
    </source>
</evidence>
<protein>
    <submittedName>
        <fullName evidence="7">AcrR family transcriptional regulator</fullName>
    </submittedName>
</protein>
<dbReference type="InterPro" id="IPR009057">
    <property type="entry name" value="Homeodomain-like_sf"/>
</dbReference>
<gene>
    <name evidence="7" type="ORF">HNR67_008113</name>
</gene>
<evidence type="ECO:0000256" key="5">
    <source>
        <dbReference type="PROSITE-ProRule" id="PRU00335"/>
    </source>
</evidence>
<dbReference type="SUPFAM" id="SSF46689">
    <property type="entry name" value="Homeodomain-like"/>
    <property type="match status" value="1"/>
</dbReference>
<organism evidence="7 8">
    <name type="scientific">Crossiella cryophila</name>
    <dbReference type="NCBI Taxonomy" id="43355"/>
    <lineage>
        <taxon>Bacteria</taxon>
        <taxon>Bacillati</taxon>
        <taxon>Actinomycetota</taxon>
        <taxon>Actinomycetes</taxon>
        <taxon>Pseudonocardiales</taxon>
        <taxon>Pseudonocardiaceae</taxon>
        <taxon>Crossiella</taxon>
    </lineage>
</organism>
<keyword evidence="3 5" id="KW-0238">DNA-binding</keyword>
<dbReference type="Pfam" id="PF00440">
    <property type="entry name" value="TetR_N"/>
    <property type="match status" value="1"/>
</dbReference>
<feature type="DNA-binding region" description="H-T-H motif" evidence="5">
    <location>
        <begin position="24"/>
        <end position="43"/>
    </location>
</feature>
<keyword evidence="2" id="KW-0805">Transcription regulation</keyword>
<sequence length="195" mass="21139">MGHREDLLAGAKRCLLERGYTRTTARDIVAASGTNLASIGYHFGSKEALLTQALIEALTETTAEVERAMPVPPEAPVMQRLEATWQQVITSSTEQPELWRATLEAFLVGVRHPQVMEVLKGLYEAQRQEFIAEFNGIPLTEVEQGDADTLGSLLLAIAAGLTLQTMVDPTRAPRSADLAVGLRKLATALEADAQT</sequence>
<keyword evidence="8" id="KW-1185">Reference proteome</keyword>
<dbReference type="InterPro" id="IPR001647">
    <property type="entry name" value="HTH_TetR"/>
</dbReference>
<dbReference type="EMBL" id="JACHMH010000001">
    <property type="protein sequence ID" value="MBB4681995.1"/>
    <property type="molecule type" value="Genomic_DNA"/>
</dbReference>
<keyword evidence="4" id="KW-0804">Transcription</keyword>
<dbReference type="InterPro" id="IPR039538">
    <property type="entry name" value="BetI_C"/>
</dbReference>
<feature type="domain" description="HTH tetR-type" evidence="6">
    <location>
        <begin position="1"/>
        <end position="61"/>
    </location>
</feature>
<reference evidence="7 8" key="1">
    <citation type="submission" date="2020-08" db="EMBL/GenBank/DDBJ databases">
        <title>Sequencing the genomes of 1000 actinobacteria strains.</title>
        <authorList>
            <person name="Klenk H.-P."/>
        </authorList>
    </citation>
    <scope>NUCLEOTIDE SEQUENCE [LARGE SCALE GENOMIC DNA]</scope>
    <source>
        <strain evidence="7 8">DSM 44230</strain>
    </source>
</reference>
<dbReference type="Gene3D" id="1.10.357.10">
    <property type="entry name" value="Tetracycline Repressor, domain 2"/>
    <property type="match status" value="1"/>
</dbReference>
<dbReference type="Proteomes" id="UP000533598">
    <property type="component" value="Unassembled WGS sequence"/>
</dbReference>
<evidence type="ECO:0000259" key="6">
    <source>
        <dbReference type="PROSITE" id="PS50977"/>
    </source>
</evidence>
<dbReference type="GO" id="GO:0000976">
    <property type="term" value="F:transcription cis-regulatory region binding"/>
    <property type="evidence" value="ECO:0007669"/>
    <property type="project" value="TreeGrafter"/>
</dbReference>